<dbReference type="EMBL" id="CP059084">
    <property type="protein sequence ID" value="QTC47836.1"/>
    <property type="molecule type" value="Genomic_DNA"/>
</dbReference>
<evidence type="ECO:0000313" key="2">
    <source>
        <dbReference type="EMBL" id="QTC47836.1"/>
    </source>
</evidence>
<sequence>MIPDNLSLLAIGVTVLLIVVSLKGIKGQKEDSLEVKYWLSRNSWQGELEKGTLQSWRQTSIVNNYDHYYLLAFEADIGGSQEIYKAATVLNASEVSKLRKGLSLTFKYQGLPPKKIAVIDISFEG</sequence>
<evidence type="ECO:0000313" key="3">
    <source>
        <dbReference type="Proteomes" id="UP000663901"/>
    </source>
</evidence>
<accession>A0A8A4KNV5</accession>
<keyword evidence="1" id="KW-0472">Membrane</keyword>
<dbReference type="Proteomes" id="UP000663901">
    <property type="component" value="Chromosome"/>
</dbReference>
<evidence type="ECO:0000256" key="1">
    <source>
        <dbReference type="SAM" id="Phobius"/>
    </source>
</evidence>
<gene>
    <name evidence="2" type="ORF">H0Z12_09895</name>
</gene>
<organism evidence="2 3">
    <name type="scientific">Pantoea ananas</name>
    <name type="common">Erwinia uredovora</name>
    <dbReference type="NCBI Taxonomy" id="553"/>
    <lineage>
        <taxon>Bacteria</taxon>
        <taxon>Pseudomonadati</taxon>
        <taxon>Pseudomonadota</taxon>
        <taxon>Gammaproteobacteria</taxon>
        <taxon>Enterobacterales</taxon>
        <taxon>Erwiniaceae</taxon>
        <taxon>Pantoea</taxon>
    </lineage>
</organism>
<protein>
    <recommendedName>
        <fullName evidence="4">DUF3592 domain-containing protein</fullName>
    </recommendedName>
</protein>
<evidence type="ECO:0008006" key="4">
    <source>
        <dbReference type="Google" id="ProtNLM"/>
    </source>
</evidence>
<keyword evidence="1" id="KW-1133">Transmembrane helix</keyword>
<dbReference type="AlphaFoldDB" id="A0A8A4KNV5"/>
<feature type="transmembrane region" description="Helical" evidence="1">
    <location>
        <begin position="6"/>
        <end position="25"/>
    </location>
</feature>
<proteinExistence type="predicted"/>
<name>A0A8A4KNV5_PANAN</name>
<dbReference type="RefSeq" id="WP_110286597.1">
    <property type="nucleotide sequence ID" value="NZ_CP059084.1"/>
</dbReference>
<keyword evidence="1" id="KW-0812">Transmembrane</keyword>
<reference evidence="2" key="1">
    <citation type="submission" date="2020-07" db="EMBL/GenBank/DDBJ databases">
        <title>Genome Sequences for Panteoa spp. that cause Center Rot in Onions.</title>
        <authorList>
            <person name="Asselin J.A."/>
            <person name="Helmann T."/>
            <person name="Beer S."/>
            <person name="Stodghill P."/>
        </authorList>
    </citation>
    <scope>NUCLEOTIDE SEQUENCE</scope>
    <source>
        <strain evidence="2">OC5a</strain>
    </source>
</reference>